<proteinExistence type="inferred from homology"/>
<dbReference type="InterPro" id="IPR000595">
    <property type="entry name" value="cNMP-bd_dom"/>
</dbReference>
<dbReference type="Pfam" id="PF00027">
    <property type="entry name" value="cNMP_binding"/>
    <property type="match status" value="1"/>
</dbReference>
<dbReference type="GO" id="GO:0008381">
    <property type="term" value="F:mechanosensitive monoatomic ion channel activity"/>
    <property type="evidence" value="ECO:0007669"/>
    <property type="project" value="InterPro"/>
</dbReference>
<dbReference type="PROSITE" id="PS50042">
    <property type="entry name" value="CNMP_BINDING_3"/>
    <property type="match status" value="1"/>
</dbReference>
<comment type="caution">
    <text evidence="8">The sequence shown here is derived from an EMBL/GenBank/DDBJ whole genome shotgun (WGS) entry which is preliminary data.</text>
</comment>
<evidence type="ECO:0000256" key="3">
    <source>
        <dbReference type="ARBA" id="ARBA00022692"/>
    </source>
</evidence>
<dbReference type="EMBL" id="VCDI01000001">
    <property type="protein sequence ID" value="TLU74533.1"/>
    <property type="molecule type" value="Genomic_DNA"/>
</dbReference>
<feature type="domain" description="Cyclic nucleotide-binding" evidence="7">
    <location>
        <begin position="357"/>
        <end position="459"/>
    </location>
</feature>
<dbReference type="SUPFAM" id="SSF51206">
    <property type="entry name" value="cAMP-binding domain-like"/>
    <property type="match status" value="1"/>
</dbReference>
<feature type="transmembrane region" description="Helical" evidence="6">
    <location>
        <begin position="12"/>
        <end position="33"/>
    </location>
</feature>
<dbReference type="Proteomes" id="UP000305654">
    <property type="component" value="Unassembled WGS sequence"/>
</dbReference>
<sequence length="515" mass="54756">MASLRSGWLATSWPLPVSLAAAAAILLAGFFFTRRAFRDNPVGHFLCQFAIFAGATLVIVGGGVVPFEPAPAMPPVAGMRHLLEAMVVGAFKMVWWLAGAWLLAGLTRAALAFRRKPVETRFLQDLCAGFIYVSAVLGITSYVFGISLGGLLAASGIVAIVLGLALQSTLGDVFSGVVLNLGRPYHPGDWVTLESGLTGRVMETNWRATQLLTLSHDVAIIPNSVIARTRLVNLSKPGGAHGVTLSMRVDPAGAPAAAVAILETAMLGCSHILRDPKPVVTILSLDALALECELMCFVSAYEQGPAARNEVFDRVFRHCMAAGLRPAPPAGSPGLPVPHAASTRDETARRLLDHLPVFASLTGEERAALVPGMRRDTFKAGETLLEEDSVAPALFILTAGVLVASRLQNGTDVETTRLAPGECFGQSSARLEVRTFFKVRALTRATVYRIARAELTPLLLARPAFLLDLEQLAARRIGAASPRASPAVPSPPATAGRRLAGRLRTIYRLLSSRSK</sequence>
<dbReference type="InterPro" id="IPR006685">
    <property type="entry name" value="MscS_channel_2nd"/>
</dbReference>
<dbReference type="CDD" id="cd00038">
    <property type="entry name" value="CAP_ED"/>
    <property type="match status" value="1"/>
</dbReference>
<dbReference type="AlphaFoldDB" id="A0A5R9JCP4"/>
<protein>
    <recommendedName>
        <fullName evidence="6">Small-conductance mechanosensitive channel</fullName>
    </recommendedName>
</protein>
<dbReference type="PANTHER" id="PTHR30221:SF1">
    <property type="entry name" value="SMALL-CONDUCTANCE MECHANOSENSITIVE CHANNEL"/>
    <property type="match status" value="1"/>
</dbReference>
<dbReference type="SMART" id="SM00100">
    <property type="entry name" value="cNMP"/>
    <property type="match status" value="1"/>
</dbReference>
<keyword evidence="2" id="KW-1003">Cell membrane</keyword>
<feature type="transmembrane region" description="Helical" evidence="6">
    <location>
        <begin position="85"/>
        <end position="106"/>
    </location>
</feature>
<dbReference type="InterPro" id="IPR045275">
    <property type="entry name" value="MscS_archaea/bacteria_type"/>
</dbReference>
<dbReference type="InterPro" id="IPR011066">
    <property type="entry name" value="MscS_channel_C_sf"/>
</dbReference>
<feature type="transmembrane region" description="Helical" evidence="6">
    <location>
        <begin position="151"/>
        <end position="174"/>
    </location>
</feature>
<dbReference type="Pfam" id="PF00924">
    <property type="entry name" value="MS_channel_2nd"/>
    <property type="match status" value="1"/>
</dbReference>
<dbReference type="OrthoDB" id="9775207at2"/>
<comment type="subcellular location">
    <subcellularLocation>
        <location evidence="6">Cell inner membrane</location>
        <topology evidence="6">Multi-pass membrane protein</topology>
    </subcellularLocation>
    <subcellularLocation>
        <location evidence="1">Cell membrane</location>
        <topology evidence="1">Multi-pass membrane protein</topology>
    </subcellularLocation>
</comment>
<reference evidence="8 9" key="1">
    <citation type="submission" date="2019-05" db="EMBL/GenBank/DDBJ databases">
        <authorList>
            <person name="Pankratov T."/>
            <person name="Grouzdev D."/>
        </authorList>
    </citation>
    <scope>NUCLEOTIDE SEQUENCE [LARGE SCALE GENOMIC DNA]</scope>
    <source>
        <strain evidence="8 9">KEBCLARHB70R</strain>
    </source>
</reference>
<keyword evidence="4 6" id="KW-1133">Transmembrane helix</keyword>
<keyword evidence="9" id="KW-1185">Reference proteome</keyword>
<dbReference type="Gene3D" id="1.10.287.1260">
    <property type="match status" value="1"/>
</dbReference>
<evidence type="ECO:0000256" key="5">
    <source>
        <dbReference type="ARBA" id="ARBA00023136"/>
    </source>
</evidence>
<keyword evidence="6" id="KW-0997">Cell inner membrane</keyword>
<keyword evidence="5 6" id="KW-0472">Membrane</keyword>
<dbReference type="PIRSF" id="PIRSF026673">
    <property type="entry name" value="UCP026673_ion_chan"/>
    <property type="match status" value="1"/>
</dbReference>
<feature type="transmembrane region" description="Helical" evidence="6">
    <location>
        <begin position="45"/>
        <end position="65"/>
    </location>
</feature>
<dbReference type="Gene3D" id="2.30.30.60">
    <property type="match status" value="1"/>
</dbReference>
<comment type="similarity">
    <text evidence="6">Belongs to the MscS (TC 1.A.23) family.</text>
</comment>
<keyword evidence="6" id="KW-0813">Transport</keyword>
<evidence type="ECO:0000256" key="4">
    <source>
        <dbReference type="ARBA" id="ARBA00022989"/>
    </source>
</evidence>
<dbReference type="SUPFAM" id="SSF50182">
    <property type="entry name" value="Sm-like ribonucleoproteins"/>
    <property type="match status" value="1"/>
</dbReference>
<dbReference type="SUPFAM" id="SSF82689">
    <property type="entry name" value="Mechanosensitive channel protein MscS (YggB), C-terminal domain"/>
    <property type="match status" value="1"/>
</dbReference>
<accession>A0A5R9JCP4</accession>
<dbReference type="InterPro" id="IPR014710">
    <property type="entry name" value="RmlC-like_jellyroll"/>
</dbReference>
<dbReference type="GO" id="GO:0005886">
    <property type="term" value="C:plasma membrane"/>
    <property type="evidence" value="ECO:0007669"/>
    <property type="project" value="UniProtKB-SubCell"/>
</dbReference>
<evidence type="ECO:0000313" key="8">
    <source>
        <dbReference type="EMBL" id="TLU74533.1"/>
    </source>
</evidence>
<dbReference type="PANTHER" id="PTHR30221">
    <property type="entry name" value="SMALL-CONDUCTANCE MECHANOSENSITIVE CHANNEL"/>
    <property type="match status" value="1"/>
</dbReference>
<comment type="subunit">
    <text evidence="6">Homoheptamer.</text>
</comment>
<name>A0A5R9JCP4_9PROT</name>
<evidence type="ECO:0000313" key="9">
    <source>
        <dbReference type="Proteomes" id="UP000305654"/>
    </source>
</evidence>
<dbReference type="InterPro" id="IPR018490">
    <property type="entry name" value="cNMP-bd_dom_sf"/>
</dbReference>
<evidence type="ECO:0000256" key="1">
    <source>
        <dbReference type="ARBA" id="ARBA00004651"/>
    </source>
</evidence>
<evidence type="ECO:0000256" key="6">
    <source>
        <dbReference type="RuleBase" id="RU369025"/>
    </source>
</evidence>
<dbReference type="InterPro" id="IPR023408">
    <property type="entry name" value="MscS_beta-dom_sf"/>
</dbReference>
<gene>
    <name evidence="8" type="ORF">FE263_05010</name>
</gene>
<dbReference type="InterPro" id="IPR016846">
    <property type="entry name" value="cNMP-bd_ion_channel"/>
</dbReference>
<keyword evidence="6" id="KW-0406">Ion transport</keyword>
<evidence type="ECO:0000259" key="7">
    <source>
        <dbReference type="PROSITE" id="PS50042"/>
    </source>
</evidence>
<dbReference type="RefSeq" id="WP_138324782.1">
    <property type="nucleotide sequence ID" value="NZ_VCDI01000001.1"/>
</dbReference>
<dbReference type="Gene3D" id="2.60.120.10">
    <property type="entry name" value="Jelly Rolls"/>
    <property type="match status" value="1"/>
</dbReference>
<dbReference type="InterPro" id="IPR010920">
    <property type="entry name" value="LSM_dom_sf"/>
</dbReference>
<organism evidence="8 9">
    <name type="scientific">Lichenicoccus roseus</name>
    <dbReference type="NCBI Taxonomy" id="2683649"/>
    <lineage>
        <taxon>Bacteria</taxon>
        <taxon>Pseudomonadati</taxon>
        <taxon>Pseudomonadota</taxon>
        <taxon>Alphaproteobacteria</taxon>
        <taxon>Acetobacterales</taxon>
        <taxon>Acetobacteraceae</taxon>
        <taxon>Lichenicoccus</taxon>
    </lineage>
</organism>
<comment type="function">
    <text evidence="6">Mechanosensitive channel that participates in the regulation of osmotic pressure changes within the cell, opening in response to stretch forces in the membrane lipid bilayer, without the need for other proteins. Contributes to normal resistance to hypoosmotic shock. Forms an ion channel of 1.0 nanosiemens conductance with a slight preference for anions.</text>
</comment>
<evidence type="ECO:0000256" key="2">
    <source>
        <dbReference type="ARBA" id="ARBA00022475"/>
    </source>
</evidence>
<keyword evidence="3 6" id="KW-0812">Transmembrane</keyword>
<keyword evidence="6" id="KW-0407">Ion channel</keyword>